<protein>
    <recommendedName>
        <fullName evidence="2">Fungal-type protein kinase domain-containing protein</fullName>
    </recommendedName>
</protein>
<dbReference type="PANTHER" id="PTHR38248:SF2">
    <property type="entry name" value="FUNK1 11"/>
    <property type="match status" value="1"/>
</dbReference>
<sequence length="800" mass="89548">MASDLSSSGSSNDSLPDVALAQLRHHTRSRGPAQISRSSHNTHRDPVTPARIPGTALPPYIASMNNGTPIGIKASTSSPFTSNHYYDNEKFGRMAYELRGKFVGAMKPEAFLDEFLPRPYAARKPWKWEDDALKAKFRDVASKQYETQMYAPLIEALKIACGENLVLVNTSAHADMDAGLFVPEGLKPDIGAYKPGYAKLQPLKKKVTDFSLMEVHMELKKGEADDGFEDEGPNFERTSDSGISTRGQITSYATAQLALQFRTHAFSVLLCGSNARFLRWDRTGAVVSSCFDYTEKDLLLEFFWRYGRMGEEQRGKDMSVSIPSPKEAEEARKGLKLDSPEDSTIPLLKFAVVDDTTNKIHYFIGKGKDPLLRGNSSATGRATRTFWVWDLQRHKPALLKDTWRVDLPGIEKEGEIYKELHKHHVPRISKIICAGDVQLVRPSFADNHRTCTHLYSASEHVERQAAWAEVEGLRPHTHYRIVLKTIGISLMDFKSSRQLVTAARDALRALAAAFHTANILHRDISCGNILIVRTGGLLIDWDMAKRVPAAKPQMADDPNKPANSNATDVDVKTSPRQIERSGTWQFISVRLLVPLTSDVPPHALADDMESLLHVLNWVAMRYMPHNLTPGVLSDDLQNIFDHYSIVGKEVRGGAGKRNFLLGRDISTIGLRNPVLVQLLSDLAVTFAVQYEARLGEDASKILRQIEAGELCAAALSESEQELFMMAKMCRRRQRQREDSAWILGLFQRALEDARWPKDDDGSAENKLPPKPNNVLKRKDRETIEENERAVVKQKTNNNGS</sequence>
<feature type="compositionally biased region" description="Basic and acidic residues" evidence="1">
    <location>
        <begin position="776"/>
        <end position="790"/>
    </location>
</feature>
<dbReference type="Pfam" id="PF17667">
    <property type="entry name" value="Pkinase_fungal"/>
    <property type="match status" value="1"/>
</dbReference>
<feature type="region of interest" description="Disordered" evidence="1">
    <location>
        <begin position="316"/>
        <end position="335"/>
    </location>
</feature>
<dbReference type="PANTHER" id="PTHR38248">
    <property type="entry name" value="FUNK1 6"/>
    <property type="match status" value="1"/>
</dbReference>
<name>A0A369K810_HYPMA</name>
<dbReference type="Gene3D" id="1.10.510.10">
    <property type="entry name" value="Transferase(Phosphotransferase) domain 1"/>
    <property type="match status" value="1"/>
</dbReference>
<dbReference type="AlphaFoldDB" id="A0A369K810"/>
<dbReference type="SUPFAM" id="SSF56112">
    <property type="entry name" value="Protein kinase-like (PK-like)"/>
    <property type="match status" value="1"/>
</dbReference>
<dbReference type="Proteomes" id="UP000076154">
    <property type="component" value="Unassembled WGS sequence"/>
</dbReference>
<gene>
    <name evidence="3" type="ORF">Hypma_013882</name>
</gene>
<dbReference type="PROSITE" id="PS00109">
    <property type="entry name" value="PROTEIN_KINASE_TYR"/>
    <property type="match status" value="1"/>
</dbReference>
<dbReference type="InterPro" id="IPR011009">
    <property type="entry name" value="Kinase-like_dom_sf"/>
</dbReference>
<organism evidence="3 4">
    <name type="scientific">Hypsizygus marmoreus</name>
    <name type="common">White beech mushroom</name>
    <name type="synonym">Agaricus marmoreus</name>
    <dbReference type="NCBI Taxonomy" id="39966"/>
    <lineage>
        <taxon>Eukaryota</taxon>
        <taxon>Fungi</taxon>
        <taxon>Dikarya</taxon>
        <taxon>Basidiomycota</taxon>
        <taxon>Agaricomycotina</taxon>
        <taxon>Agaricomycetes</taxon>
        <taxon>Agaricomycetidae</taxon>
        <taxon>Agaricales</taxon>
        <taxon>Tricholomatineae</taxon>
        <taxon>Lyophyllaceae</taxon>
        <taxon>Hypsizygus</taxon>
    </lineage>
</organism>
<proteinExistence type="predicted"/>
<keyword evidence="4" id="KW-1185">Reference proteome</keyword>
<comment type="caution">
    <text evidence="3">The sequence shown here is derived from an EMBL/GenBank/DDBJ whole genome shotgun (WGS) entry which is preliminary data.</text>
</comment>
<dbReference type="GO" id="GO:0004672">
    <property type="term" value="F:protein kinase activity"/>
    <property type="evidence" value="ECO:0007669"/>
    <property type="project" value="InterPro"/>
</dbReference>
<evidence type="ECO:0000313" key="4">
    <source>
        <dbReference type="Proteomes" id="UP000076154"/>
    </source>
</evidence>
<dbReference type="OrthoDB" id="2739948at2759"/>
<feature type="region of interest" description="Disordered" evidence="1">
    <location>
        <begin position="25"/>
        <end position="56"/>
    </location>
</feature>
<evidence type="ECO:0000256" key="1">
    <source>
        <dbReference type="SAM" id="MobiDB-lite"/>
    </source>
</evidence>
<evidence type="ECO:0000259" key="2">
    <source>
        <dbReference type="Pfam" id="PF17667"/>
    </source>
</evidence>
<dbReference type="InterPro" id="IPR040976">
    <property type="entry name" value="Pkinase_fungal"/>
</dbReference>
<feature type="region of interest" description="Disordered" evidence="1">
    <location>
        <begin position="755"/>
        <end position="800"/>
    </location>
</feature>
<feature type="region of interest" description="Disordered" evidence="1">
    <location>
        <begin position="550"/>
        <end position="574"/>
    </location>
</feature>
<evidence type="ECO:0000313" key="3">
    <source>
        <dbReference type="EMBL" id="RDB30048.1"/>
    </source>
</evidence>
<feature type="compositionally biased region" description="Basic and acidic residues" evidence="1">
    <location>
        <begin position="326"/>
        <end position="335"/>
    </location>
</feature>
<accession>A0A369K810</accession>
<dbReference type="InParanoid" id="A0A369K810"/>
<dbReference type="InterPro" id="IPR008266">
    <property type="entry name" value="Tyr_kinase_AS"/>
</dbReference>
<reference evidence="3" key="1">
    <citation type="submission" date="2018-04" db="EMBL/GenBank/DDBJ databases">
        <title>Whole genome sequencing of Hypsizygus marmoreus.</title>
        <authorList>
            <person name="Choi I.-G."/>
            <person name="Min B."/>
            <person name="Kim J.-G."/>
            <person name="Kim S."/>
            <person name="Oh Y.-L."/>
            <person name="Kong W.-S."/>
            <person name="Park H."/>
            <person name="Jeong J."/>
            <person name="Song E.-S."/>
        </authorList>
    </citation>
    <scope>NUCLEOTIDE SEQUENCE [LARGE SCALE GENOMIC DNA]</scope>
    <source>
        <strain evidence="3">51987-8</strain>
    </source>
</reference>
<feature type="domain" description="Fungal-type protein kinase" evidence="2">
    <location>
        <begin position="248"/>
        <end position="618"/>
    </location>
</feature>
<dbReference type="EMBL" id="LUEZ02000009">
    <property type="protein sequence ID" value="RDB30048.1"/>
    <property type="molecule type" value="Genomic_DNA"/>
</dbReference>